<dbReference type="AlphaFoldDB" id="A0A2W7VK68"/>
<name>A0A2W7VK68_9FLAO</name>
<dbReference type="Proteomes" id="UP000249177">
    <property type="component" value="Unassembled WGS sequence"/>
</dbReference>
<dbReference type="EMBL" id="QKXH01000009">
    <property type="protein sequence ID" value="PZX92652.1"/>
    <property type="molecule type" value="Genomic_DNA"/>
</dbReference>
<dbReference type="Pfam" id="PF13715">
    <property type="entry name" value="CarbopepD_reg_2"/>
    <property type="match status" value="1"/>
</dbReference>
<evidence type="ECO:0008006" key="3">
    <source>
        <dbReference type="Google" id="ProtNLM"/>
    </source>
</evidence>
<evidence type="ECO:0000313" key="2">
    <source>
        <dbReference type="Proteomes" id="UP000249177"/>
    </source>
</evidence>
<dbReference type="Gene3D" id="2.60.40.1120">
    <property type="entry name" value="Carboxypeptidase-like, regulatory domain"/>
    <property type="match status" value="1"/>
</dbReference>
<organism evidence="1 2">
    <name type="scientific">Flavobacterium aquariorum</name>
    <dbReference type="NCBI Taxonomy" id="2217670"/>
    <lineage>
        <taxon>Bacteria</taxon>
        <taxon>Pseudomonadati</taxon>
        <taxon>Bacteroidota</taxon>
        <taxon>Flavobacteriia</taxon>
        <taxon>Flavobacteriales</taxon>
        <taxon>Flavobacteriaceae</taxon>
        <taxon>Flavobacterium</taxon>
    </lineage>
</organism>
<reference evidence="1 2" key="1">
    <citation type="submission" date="2018-06" db="EMBL/GenBank/DDBJ databases">
        <title>Flavobacterium sp IMCC34762, genome.</title>
        <authorList>
            <person name="Joung Y."/>
            <person name="Cho J."/>
            <person name="Song J."/>
        </authorList>
    </citation>
    <scope>NUCLEOTIDE SEQUENCE [LARGE SCALE GENOMIC DNA]</scope>
    <source>
        <strain evidence="1 2">IMCC34762</strain>
    </source>
</reference>
<proteinExistence type="predicted"/>
<dbReference type="OrthoDB" id="1223654at2"/>
<gene>
    <name evidence="1" type="ORF">DOS84_14440</name>
</gene>
<evidence type="ECO:0000313" key="1">
    <source>
        <dbReference type="EMBL" id="PZX92652.1"/>
    </source>
</evidence>
<comment type="caution">
    <text evidence="1">The sequence shown here is derived from an EMBL/GenBank/DDBJ whole genome shotgun (WGS) entry which is preliminary data.</text>
</comment>
<protein>
    <recommendedName>
        <fullName evidence="3">Carboxypeptidase-like regulatory domain-containing protein</fullName>
    </recommendedName>
</protein>
<accession>A0A2W7VK68</accession>
<sequence>MKNLYVLFYLVMTLSSFSQNIKGKVFDKDKIPLSGVNIYYKGTTISTVSDENGFFSLNYVPKANTILVISFMGFQTQYFTGFDVNKDLNIKLSPSENTLKEVVVSRKDQFSRKQKLKIFREQFLGQTPNGKVALIENEEDIYFKYDKKNFVLKAFSDKPLIIISPSLGYKIYYELESFEVTFSKLSVYADDAVLSFYKGLSRFEEINNTSEILIHREKAYQGSQIHFFSNMANNIWSKKQFLLSNNEQPMSSNNCFKIYKEEDFIKVEVIKQSEKNKSTKFIASYDILFHQKEESNVIFETSSFTIDRYGNNSNIENIIFSGKISEEKMGDMLPFNYMSVPEKLLQ</sequence>
<dbReference type="RefSeq" id="WP_111410823.1">
    <property type="nucleotide sequence ID" value="NZ_QKXH01000009.1"/>
</dbReference>
<dbReference type="SUPFAM" id="SSF49464">
    <property type="entry name" value="Carboxypeptidase regulatory domain-like"/>
    <property type="match status" value="1"/>
</dbReference>
<dbReference type="InterPro" id="IPR008969">
    <property type="entry name" value="CarboxyPept-like_regulatory"/>
</dbReference>
<keyword evidence="2" id="KW-1185">Reference proteome</keyword>